<evidence type="ECO:0000256" key="1">
    <source>
        <dbReference type="ARBA" id="ARBA00023015"/>
    </source>
</evidence>
<dbReference type="AlphaFoldDB" id="A0A2M9AQR0"/>
<protein>
    <submittedName>
        <fullName evidence="5">LacI family transcriptional regulator</fullName>
    </submittedName>
</protein>
<dbReference type="InterPro" id="IPR001761">
    <property type="entry name" value="Peripla_BP/Lac1_sug-bd_dom"/>
</dbReference>
<gene>
    <name evidence="5" type="ORF">CLV45_4738</name>
</gene>
<organism evidence="5 6">
    <name type="scientific">Hymenobacter chitinivorans DSM 11115</name>
    <dbReference type="NCBI Taxonomy" id="1121954"/>
    <lineage>
        <taxon>Bacteria</taxon>
        <taxon>Pseudomonadati</taxon>
        <taxon>Bacteroidota</taxon>
        <taxon>Cytophagia</taxon>
        <taxon>Cytophagales</taxon>
        <taxon>Hymenobacteraceae</taxon>
        <taxon>Hymenobacter</taxon>
    </lineage>
</organism>
<dbReference type="SUPFAM" id="SSF47413">
    <property type="entry name" value="lambda repressor-like DNA-binding domains"/>
    <property type="match status" value="1"/>
</dbReference>
<dbReference type="InterPro" id="IPR028082">
    <property type="entry name" value="Peripla_BP_I"/>
</dbReference>
<dbReference type="PANTHER" id="PTHR30146:SF109">
    <property type="entry name" value="HTH-TYPE TRANSCRIPTIONAL REGULATOR GALS"/>
    <property type="match status" value="1"/>
</dbReference>
<dbReference type="Gene3D" id="3.40.50.2300">
    <property type="match status" value="2"/>
</dbReference>
<comment type="caution">
    <text evidence="5">The sequence shown here is derived from an EMBL/GenBank/DDBJ whole genome shotgun (WGS) entry which is preliminary data.</text>
</comment>
<proteinExistence type="predicted"/>
<evidence type="ECO:0000259" key="4">
    <source>
        <dbReference type="PROSITE" id="PS50932"/>
    </source>
</evidence>
<dbReference type="InterPro" id="IPR000843">
    <property type="entry name" value="HTH_LacI"/>
</dbReference>
<dbReference type="Pfam" id="PF00532">
    <property type="entry name" value="Peripla_BP_1"/>
    <property type="match status" value="1"/>
</dbReference>
<reference evidence="5 6" key="1">
    <citation type="submission" date="2017-11" db="EMBL/GenBank/DDBJ databases">
        <title>Genomic Encyclopedia of Archaeal and Bacterial Type Strains, Phase II (KMG-II): From Individual Species to Whole Genera.</title>
        <authorList>
            <person name="Goeker M."/>
        </authorList>
    </citation>
    <scope>NUCLEOTIDE SEQUENCE [LARGE SCALE GENOMIC DNA]</scope>
    <source>
        <strain evidence="5 6">DSM 11115</strain>
    </source>
</reference>
<dbReference type="EMBL" id="PGFA01000005">
    <property type="protein sequence ID" value="PJJ48045.1"/>
    <property type="molecule type" value="Genomic_DNA"/>
</dbReference>
<keyword evidence="2" id="KW-0238">DNA-binding</keyword>
<evidence type="ECO:0000256" key="3">
    <source>
        <dbReference type="ARBA" id="ARBA00023163"/>
    </source>
</evidence>
<keyword evidence="6" id="KW-1185">Reference proteome</keyword>
<dbReference type="SMART" id="SM00354">
    <property type="entry name" value="HTH_LACI"/>
    <property type="match status" value="1"/>
</dbReference>
<dbReference type="PROSITE" id="PS50932">
    <property type="entry name" value="HTH_LACI_2"/>
    <property type="match status" value="1"/>
</dbReference>
<dbReference type="PANTHER" id="PTHR30146">
    <property type="entry name" value="LACI-RELATED TRANSCRIPTIONAL REPRESSOR"/>
    <property type="match status" value="1"/>
</dbReference>
<evidence type="ECO:0000313" key="5">
    <source>
        <dbReference type="EMBL" id="PJJ48045.1"/>
    </source>
</evidence>
<dbReference type="Proteomes" id="UP000228535">
    <property type="component" value="Unassembled WGS sequence"/>
</dbReference>
<sequence>MASYLRKTLRILYPELFFHFQFITVVARTKASISDLAKQLGVSVSTVSRALSDHPTISAATKKKVWKLAQELHYQPNHMAAGLRKGRSNLLGVIVPHIDGHFFTMVVKGIETVATKAGFNVMICQSNEDVKHEQKNIESLLSAQVEGILVSLARNTLDSRHFDKVRKQEIPLVFFDRVLDGLDVSAVVIDDREGGYQSTKHLLAQGCRRIAHFGGPLHLNIYKNRRLGYIDALLEAGLPVDEELIYHCDMTQEDGVTGMQRMLQLKKRPDAIFSASDFSIVGALQELKRQGLRVPQDIALSGFSNETFTSMTEPMLTTVDQRCEQMGQAAVRLFLEMLEERSALFSPRRIVLQPDLLIRGSSLRAVKEAVGK</sequence>
<evidence type="ECO:0000313" key="6">
    <source>
        <dbReference type="Proteomes" id="UP000228535"/>
    </source>
</evidence>
<dbReference type="Pfam" id="PF00356">
    <property type="entry name" value="LacI"/>
    <property type="match status" value="1"/>
</dbReference>
<dbReference type="Gene3D" id="1.10.260.40">
    <property type="entry name" value="lambda repressor-like DNA-binding domains"/>
    <property type="match status" value="1"/>
</dbReference>
<dbReference type="GO" id="GO:0003700">
    <property type="term" value="F:DNA-binding transcription factor activity"/>
    <property type="evidence" value="ECO:0007669"/>
    <property type="project" value="TreeGrafter"/>
</dbReference>
<feature type="domain" description="HTH lacI-type" evidence="4">
    <location>
        <begin position="31"/>
        <end position="85"/>
    </location>
</feature>
<dbReference type="CDD" id="cd06267">
    <property type="entry name" value="PBP1_LacI_sugar_binding-like"/>
    <property type="match status" value="1"/>
</dbReference>
<keyword evidence="1" id="KW-0805">Transcription regulation</keyword>
<keyword evidence="3" id="KW-0804">Transcription</keyword>
<accession>A0A2M9AQR0</accession>
<dbReference type="CDD" id="cd01392">
    <property type="entry name" value="HTH_LacI"/>
    <property type="match status" value="1"/>
</dbReference>
<dbReference type="GO" id="GO:0000976">
    <property type="term" value="F:transcription cis-regulatory region binding"/>
    <property type="evidence" value="ECO:0007669"/>
    <property type="project" value="TreeGrafter"/>
</dbReference>
<name>A0A2M9AQR0_9BACT</name>
<evidence type="ECO:0000256" key="2">
    <source>
        <dbReference type="ARBA" id="ARBA00023125"/>
    </source>
</evidence>
<dbReference type="InterPro" id="IPR010982">
    <property type="entry name" value="Lambda_DNA-bd_dom_sf"/>
</dbReference>
<dbReference type="SUPFAM" id="SSF53822">
    <property type="entry name" value="Periplasmic binding protein-like I"/>
    <property type="match status" value="1"/>
</dbReference>